<evidence type="ECO:0000256" key="1">
    <source>
        <dbReference type="SAM" id="Coils"/>
    </source>
</evidence>
<dbReference type="RefSeq" id="WP_091315458.1">
    <property type="nucleotide sequence ID" value="NZ_CBCSJU010000009.1"/>
</dbReference>
<accession>A0A1H6XZF3</accession>
<evidence type="ECO:0000313" key="3">
    <source>
        <dbReference type="Proteomes" id="UP000199702"/>
    </source>
</evidence>
<dbReference type="OrthoDB" id="667380at2"/>
<keyword evidence="3" id="KW-1185">Reference proteome</keyword>
<evidence type="ECO:0008006" key="4">
    <source>
        <dbReference type="Google" id="ProtNLM"/>
    </source>
</evidence>
<protein>
    <recommendedName>
        <fullName evidence="4">Transcription elongation factor, GreA/GreB, C-term</fullName>
    </recommendedName>
</protein>
<dbReference type="EMBL" id="FNYA01000009">
    <property type="protein sequence ID" value="SEJ30272.1"/>
    <property type="molecule type" value="Genomic_DNA"/>
</dbReference>
<gene>
    <name evidence="2" type="ORF">SAMN05660918_2907</name>
</gene>
<proteinExistence type="predicted"/>
<reference evidence="3" key="1">
    <citation type="submission" date="2016-10" db="EMBL/GenBank/DDBJ databases">
        <authorList>
            <person name="Varghese N."/>
            <person name="Submissions S."/>
        </authorList>
    </citation>
    <scope>NUCLEOTIDE SEQUENCE [LARGE SCALE GENOMIC DNA]</scope>
    <source>
        <strain evidence="3">DSM 17934</strain>
    </source>
</reference>
<sequence length="150" mass="16931">MQNFKQKILSQYQILLQDKIDIYQDLINSLTEDAQNDAKSSAGDKHETTLSKLHIEQEKIANKLKEALEQQAILLKLDIEQISNNVVLGSLVKTNHLTVFVSTALPKITIDNQTVFAISPQSPLGIQLMHKTINSEFPVNTVTYKILEIF</sequence>
<name>A0A1H6XZF3_9FLAO</name>
<evidence type="ECO:0000313" key="2">
    <source>
        <dbReference type="EMBL" id="SEJ30272.1"/>
    </source>
</evidence>
<dbReference type="AlphaFoldDB" id="A0A1H6XZF3"/>
<dbReference type="STRING" id="402734.SAMN05660918_2907"/>
<keyword evidence="1" id="KW-0175">Coiled coil</keyword>
<feature type="coiled-coil region" evidence="1">
    <location>
        <begin position="50"/>
        <end position="85"/>
    </location>
</feature>
<dbReference type="Proteomes" id="UP000199702">
    <property type="component" value="Unassembled WGS sequence"/>
</dbReference>
<organism evidence="2 3">
    <name type="scientific">Flavobacterium terrigena</name>
    <dbReference type="NCBI Taxonomy" id="402734"/>
    <lineage>
        <taxon>Bacteria</taxon>
        <taxon>Pseudomonadati</taxon>
        <taxon>Bacteroidota</taxon>
        <taxon>Flavobacteriia</taxon>
        <taxon>Flavobacteriales</taxon>
        <taxon>Flavobacteriaceae</taxon>
        <taxon>Flavobacterium</taxon>
    </lineage>
</organism>